<dbReference type="SUPFAM" id="SSF54534">
    <property type="entry name" value="FKBP-like"/>
    <property type="match status" value="2"/>
</dbReference>
<dbReference type="PROSITE" id="PS50198">
    <property type="entry name" value="PPIC_PPIASE_2"/>
    <property type="match status" value="2"/>
</dbReference>
<sequence>MNRFFTIVVVTLVCSLSYAQDKKVMTTKDSTSLVIQNVKDSIITTVEKMSDSVVPFKRYKVDGVAAVVGEYVILNSDIQKMYADLEAQGASKEDITQCNLFGSLLENKLFAHQAEQDSTIVVSDSEINATVDQQVAGFVQQIGSMEKLLAFYNKDNEADLRSELYKVNNENILARRMQQNVVDNVEVTPEEVRAFFDKIPEDERPLLGDEVEIAQIIIEPEVPESEKQKVIERLNQFREDILYNGASFATKAILYSKDGTAKDGGAMSITRKDPLDRTFKDIAFSMQEGEVSEPFESQFGWHIIQVDKILGQRLDIRHIILMPEVTSYTVEKAQKKLDSIRTQIVADSITFQAAARKFSDQEETRQDGGKLVNPRTGDTRFELSKIDPTIYNQVVNLKEGEVSLILTDQTRTGQTFFKIVTVLKRYDEHIANYAQDYSKIKELALREKQLKAIQGWQEEKIQETYVKINGDFKTCNFASNWLKK</sequence>
<name>A0ABP3XRU7_9FLAO</name>
<feature type="domain" description="PpiC" evidence="3">
    <location>
        <begin position="208"/>
        <end position="308"/>
    </location>
</feature>
<protein>
    <submittedName>
        <fullName evidence="4">Peptidylprolyl isomerase</fullName>
    </submittedName>
</protein>
<dbReference type="SUPFAM" id="SSF109998">
    <property type="entry name" value="Triger factor/SurA peptide-binding domain-like"/>
    <property type="match status" value="1"/>
</dbReference>
<accession>A0ABP3XRU7</accession>
<feature type="domain" description="PpiC" evidence="3">
    <location>
        <begin position="311"/>
        <end position="421"/>
    </location>
</feature>
<evidence type="ECO:0000313" key="5">
    <source>
        <dbReference type="Proteomes" id="UP001500507"/>
    </source>
</evidence>
<keyword evidence="5" id="KW-1185">Reference proteome</keyword>
<dbReference type="InterPro" id="IPR027304">
    <property type="entry name" value="Trigger_fact/SurA_dom_sf"/>
</dbReference>
<dbReference type="InterPro" id="IPR000297">
    <property type="entry name" value="PPIase_PpiC"/>
</dbReference>
<evidence type="ECO:0000256" key="2">
    <source>
        <dbReference type="PROSITE-ProRule" id="PRU00278"/>
    </source>
</evidence>
<dbReference type="GO" id="GO:0016853">
    <property type="term" value="F:isomerase activity"/>
    <property type="evidence" value="ECO:0007669"/>
    <property type="project" value="UniProtKB-KW"/>
</dbReference>
<dbReference type="PANTHER" id="PTHR47637:SF1">
    <property type="entry name" value="CHAPERONE SURA"/>
    <property type="match status" value="1"/>
</dbReference>
<dbReference type="RefSeq" id="WP_343764827.1">
    <property type="nucleotide sequence ID" value="NZ_BAAAFG010000013.1"/>
</dbReference>
<dbReference type="InterPro" id="IPR050280">
    <property type="entry name" value="OMP_Chaperone_SurA"/>
</dbReference>
<dbReference type="Proteomes" id="UP001500507">
    <property type="component" value="Unassembled WGS sequence"/>
</dbReference>
<dbReference type="InterPro" id="IPR046357">
    <property type="entry name" value="PPIase_dom_sf"/>
</dbReference>
<keyword evidence="2 4" id="KW-0413">Isomerase</keyword>
<dbReference type="EMBL" id="BAAAFG010000013">
    <property type="protein sequence ID" value="GAA0872006.1"/>
    <property type="molecule type" value="Genomic_DNA"/>
</dbReference>
<gene>
    <name evidence="4" type="ORF">GCM10009117_11530</name>
</gene>
<evidence type="ECO:0000256" key="1">
    <source>
        <dbReference type="ARBA" id="ARBA00022729"/>
    </source>
</evidence>
<dbReference type="PANTHER" id="PTHR47637">
    <property type="entry name" value="CHAPERONE SURA"/>
    <property type="match status" value="1"/>
</dbReference>
<dbReference type="Pfam" id="PF00639">
    <property type="entry name" value="Rotamase"/>
    <property type="match status" value="2"/>
</dbReference>
<evidence type="ECO:0000259" key="3">
    <source>
        <dbReference type="PROSITE" id="PS50198"/>
    </source>
</evidence>
<dbReference type="Gene3D" id="1.10.4030.10">
    <property type="entry name" value="Porin chaperone SurA, peptide-binding domain"/>
    <property type="match status" value="1"/>
</dbReference>
<evidence type="ECO:0000313" key="4">
    <source>
        <dbReference type="EMBL" id="GAA0872006.1"/>
    </source>
</evidence>
<comment type="caution">
    <text evidence="4">The sequence shown here is derived from an EMBL/GenBank/DDBJ whole genome shotgun (WGS) entry which is preliminary data.</text>
</comment>
<proteinExistence type="predicted"/>
<keyword evidence="1" id="KW-0732">Signal</keyword>
<reference evidence="5" key="1">
    <citation type="journal article" date="2019" name="Int. J. Syst. Evol. Microbiol.">
        <title>The Global Catalogue of Microorganisms (GCM) 10K type strain sequencing project: providing services to taxonomists for standard genome sequencing and annotation.</title>
        <authorList>
            <consortium name="The Broad Institute Genomics Platform"/>
            <consortium name="The Broad Institute Genome Sequencing Center for Infectious Disease"/>
            <person name="Wu L."/>
            <person name="Ma J."/>
        </authorList>
    </citation>
    <scope>NUCLEOTIDE SEQUENCE [LARGE SCALE GENOMIC DNA]</scope>
    <source>
        <strain evidence="5">JCM 16082</strain>
    </source>
</reference>
<keyword evidence="2" id="KW-0697">Rotamase</keyword>
<organism evidence="4 5">
    <name type="scientific">Gangjinia marincola</name>
    <dbReference type="NCBI Taxonomy" id="578463"/>
    <lineage>
        <taxon>Bacteria</taxon>
        <taxon>Pseudomonadati</taxon>
        <taxon>Bacteroidota</taxon>
        <taxon>Flavobacteriia</taxon>
        <taxon>Flavobacteriales</taxon>
        <taxon>Flavobacteriaceae</taxon>
        <taxon>Gangjinia</taxon>
    </lineage>
</organism>
<dbReference type="Gene3D" id="3.10.50.40">
    <property type="match status" value="2"/>
</dbReference>